<dbReference type="GO" id="GO:0006397">
    <property type="term" value="P:mRNA processing"/>
    <property type="evidence" value="ECO:0007669"/>
    <property type="project" value="UniProtKB-KW"/>
</dbReference>
<dbReference type="SUPFAM" id="SSF57756">
    <property type="entry name" value="Retrovirus zinc finger-like domains"/>
    <property type="match status" value="1"/>
</dbReference>
<accession>A0A9Q3C612</accession>
<dbReference type="Proteomes" id="UP000765509">
    <property type="component" value="Unassembled WGS sequence"/>
</dbReference>
<feature type="domain" description="CCHC-type" evidence="3">
    <location>
        <begin position="16"/>
        <end position="31"/>
    </location>
</feature>
<keyword evidence="2" id="KW-0862">Zinc</keyword>
<evidence type="ECO:0000313" key="4">
    <source>
        <dbReference type="EMBL" id="MBW0477133.1"/>
    </source>
</evidence>
<comment type="caution">
    <text evidence="4">The sequence shown here is derived from an EMBL/GenBank/DDBJ whole genome shotgun (WGS) entry which is preliminary data.</text>
</comment>
<evidence type="ECO:0000256" key="1">
    <source>
        <dbReference type="ARBA" id="ARBA00022664"/>
    </source>
</evidence>
<sequence>MRQPLDHLVNCFGSACFHCGKIGHWRANCSNTRGLSNSGPELIFPTPFGGARPRTPEEKAQPSHCFHCKRVLKVDVVEYQVADKVLLDRITSIHLSGSFHFATKMRSIEPFRIFLSELSSSNLVSQMTTLKILIKGGDFILHNVSYSEKISGTILSLGWVC</sequence>
<dbReference type="Pfam" id="PF00098">
    <property type="entry name" value="zf-CCHC"/>
    <property type="match status" value="1"/>
</dbReference>
<evidence type="ECO:0000256" key="2">
    <source>
        <dbReference type="PROSITE-ProRule" id="PRU00047"/>
    </source>
</evidence>
<organism evidence="4 5">
    <name type="scientific">Austropuccinia psidii MF-1</name>
    <dbReference type="NCBI Taxonomy" id="1389203"/>
    <lineage>
        <taxon>Eukaryota</taxon>
        <taxon>Fungi</taxon>
        <taxon>Dikarya</taxon>
        <taxon>Basidiomycota</taxon>
        <taxon>Pucciniomycotina</taxon>
        <taxon>Pucciniomycetes</taxon>
        <taxon>Pucciniales</taxon>
        <taxon>Sphaerophragmiaceae</taxon>
        <taxon>Austropuccinia</taxon>
    </lineage>
</organism>
<dbReference type="SMART" id="SM00343">
    <property type="entry name" value="ZnF_C2HC"/>
    <property type="match status" value="1"/>
</dbReference>
<proteinExistence type="predicted"/>
<name>A0A9Q3C612_9BASI</name>
<dbReference type="InterPro" id="IPR036875">
    <property type="entry name" value="Znf_CCHC_sf"/>
</dbReference>
<keyword evidence="2" id="KW-0479">Metal-binding</keyword>
<keyword evidence="1" id="KW-0507">mRNA processing</keyword>
<dbReference type="GO" id="GO:0008270">
    <property type="term" value="F:zinc ion binding"/>
    <property type="evidence" value="ECO:0007669"/>
    <property type="project" value="UniProtKB-KW"/>
</dbReference>
<reference evidence="4" key="1">
    <citation type="submission" date="2021-03" db="EMBL/GenBank/DDBJ databases">
        <title>Draft genome sequence of rust myrtle Austropuccinia psidii MF-1, a brazilian biotype.</title>
        <authorList>
            <person name="Quecine M.C."/>
            <person name="Pachon D.M.R."/>
            <person name="Bonatelli M.L."/>
            <person name="Correr F.H."/>
            <person name="Franceschini L.M."/>
            <person name="Leite T.F."/>
            <person name="Margarido G.R.A."/>
            <person name="Almeida C.A."/>
            <person name="Ferrarezi J.A."/>
            <person name="Labate C.A."/>
        </authorList>
    </citation>
    <scope>NUCLEOTIDE SEQUENCE</scope>
    <source>
        <strain evidence="4">MF-1</strain>
    </source>
</reference>
<evidence type="ECO:0000259" key="3">
    <source>
        <dbReference type="PROSITE" id="PS50158"/>
    </source>
</evidence>
<keyword evidence="5" id="KW-1185">Reference proteome</keyword>
<dbReference type="AlphaFoldDB" id="A0A9Q3C612"/>
<protein>
    <recommendedName>
        <fullName evidence="3">CCHC-type domain-containing protein</fullName>
    </recommendedName>
</protein>
<gene>
    <name evidence="4" type="ORF">O181_016848</name>
</gene>
<dbReference type="PROSITE" id="PS50158">
    <property type="entry name" value="ZF_CCHC"/>
    <property type="match status" value="1"/>
</dbReference>
<dbReference type="EMBL" id="AVOT02004708">
    <property type="protein sequence ID" value="MBW0477133.1"/>
    <property type="molecule type" value="Genomic_DNA"/>
</dbReference>
<keyword evidence="2" id="KW-0863">Zinc-finger</keyword>
<dbReference type="InterPro" id="IPR001878">
    <property type="entry name" value="Znf_CCHC"/>
</dbReference>
<dbReference type="GO" id="GO:0003676">
    <property type="term" value="F:nucleic acid binding"/>
    <property type="evidence" value="ECO:0007669"/>
    <property type="project" value="InterPro"/>
</dbReference>
<dbReference type="Gene3D" id="4.10.60.10">
    <property type="entry name" value="Zinc finger, CCHC-type"/>
    <property type="match status" value="1"/>
</dbReference>
<evidence type="ECO:0000313" key="5">
    <source>
        <dbReference type="Proteomes" id="UP000765509"/>
    </source>
</evidence>